<dbReference type="InterPro" id="IPR000835">
    <property type="entry name" value="HTH_MarR-typ"/>
</dbReference>
<accession>A0A2N8KMR1</accession>
<keyword evidence="3" id="KW-0804">Transcription</keyword>
<keyword evidence="2" id="KW-0238">DNA-binding</keyword>
<comment type="caution">
    <text evidence="5">The sequence shown here is derived from an EMBL/GenBank/DDBJ whole genome shotgun (WGS) entry which is preliminary data.</text>
</comment>
<dbReference type="Proteomes" id="UP000235994">
    <property type="component" value="Unassembled WGS sequence"/>
</dbReference>
<organism evidence="5 6">
    <name type="scientific">Achromobacter pulmonis</name>
    <dbReference type="NCBI Taxonomy" id="1389932"/>
    <lineage>
        <taxon>Bacteria</taxon>
        <taxon>Pseudomonadati</taxon>
        <taxon>Pseudomonadota</taxon>
        <taxon>Betaproteobacteria</taxon>
        <taxon>Burkholderiales</taxon>
        <taxon>Alcaligenaceae</taxon>
        <taxon>Achromobacter</taxon>
    </lineage>
</organism>
<sequence>MQATTDFVDRIIAQWSRECPGQDFAPMAVITRLFRLNALATRNVNHGFRRHTLHQGEFDVLATLYRSGAPYALNPQKLVEALLLTSGAMTNRLDRLEEAGLLARSPNPEDRRGVIVSLTSEGLRLIKAVLKDYLKDMNELLEPLSAAERKQLAGLLRKMLIRLDQETPGGIDA</sequence>
<reference evidence="5 6" key="1">
    <citation type="submission" date="2018-01" db="EMBL/GenBank/DDBJ databases">
        <title>The draft genome of an aniline degradation strain ANB-1.</title>
        <authorList>
            <person name="Zhang L."/>
            <person name="Jiang J."/>
        </authorList>
    </citation>
    <scope>NUCLEOTIDE SEQUENCE [LARGE SCALE GENOMIC DNA]</scope>
    <source>
        <strain evidence="5 6">ANB-1</strain>
    </source>
</reference>
<dbReference type="InterPro" id="IPR036388">
    <property type="entry name" value="WH-like_DNA-bd_sf"/>
</dbReference>
<evidence type="ECO:0000256" key="3">
    <source>
        <dbReference type="ARBA" id="ARBA00023163"/>
    </source>
</evidence>
<dbReference type="PANTHER" id="PTHR42756">
    <property type="entry name" value="TRANSCRIPTIONAL REGULATOR, MARR"/>
    <property type="match status" value="1"/>
</dbReference>
<keyword evidence="6" id="KW-1185">Reference proteome</keyword>
<dbReference type="Gene3D" id="1.10.10.10">
    <property type="entry name" value="Winged helix-like DNA-binding domain superfamily/Winged helix DNA-binding domain"/>
    <property type="match status" value="1"/>
</dbReference>
<dbReference type="PANTHER" id="PTHR42756:SF1">
    <property type="entry name" value="TRANSCRIPTIONAL REPRESSOR OF EMRAB OPERON"/>
    <property type="match status" value="1"/>
</dbReference>
<dbReference type="InterPro" id="IPR036390">
    <property type="entry name" value="WH_DNA-bd_sf"/>
</dbReference>
<evidence type="ECO:0000256" key="1">
    <source>
        <dbReference type="ARBA" id="ARBA00023015"/>
    </source>
</evidence>
<dbReference type="EMBL" id="POQS01000002">
    <property type="protein sequence ID" value="PND34737.1"/>
    <property type="molecule type" value="Genomic_DNA"/>
</dbReference>
<keyword evidence="1" id="KW-0805">Transcription regulation</keyword>
<dbReference type="InterPro" id="IPR023187">
    <property type="entry name" value="Tscrpt_reg_MarR-type_CS"/>
</dbReference>
<protein>
    <submittedName>
        <fullName evidence="5">MarR family transcriptional regulator</fullName>
    </submittedName>
</protein>
<dbReference type="GO" id="GO:0003700">
    <property type="term" value="F:DNA-binding transcription factor activity"/>
    <property type="evidence" value="ECO:0007669"/>
    <property type="project" value="InterPro"/>
</dbReference>
<name>A0A2N8KMR1_9BURK</name>
<dbReference type="PRINTS" id="PR00598">
    <property type="entry name" value="HTHMARR"/>
</dbReference>
<evidence type="ECO:0000313" key="6">
    <source>
        <dbReference type="Proteomes" id="UP000235994"/>
    </source>
</evidence>
<dbReference type="SMART" id="SM00347">
    <property type="entry name" value="HTH_MARR"/>
    <property type="match status" value="1"/>
</dbReference>
<evidence type="ECO:0000256" key="2">
    <source>
        <dbReference type="ARBA" id="ARBA00023125"/>
    </source>
</evidence>
<evidence type="ECO:0000259" key="4">
    <source>
        <dbReference type="PROSITE" id="PS50995"/>
    </source>
</evidence>
<dbReference type="AlphaFoldDB" id="A0A2N8KMR1"/>
<dbReference type="PROSITE" id="PS50995">
    <property type="entry name" value="HTH_MARR_2"/>
    <property type="match status" value="1"/>
</dbReference>
<dbReference type="RefSeq" id="WP_102772794.1">
    <property type="nucleotide sequence ID" value="NZ_POQS01000002.1"/>
</dbReference>
<evidence type="ECO:0000313" key="5">
    <source>
        <dbReference type="EMBL" id="PND34737.1"/>
    </source>
</evidence>
<dbReference type="PROSITE" id="PS01117">
    <property type="entry name" value="HTH_MARR_1"/>
    <property type="match status" value="1"/>
</dbReference>
<dbReference type="Pfam" id="PF01047">
    <property type="entry name" value="MarR"/>
    <property type="match status" value="1"/>
</dbReference>
<feature type="domain" description="HTH marR-type" evidence="4">
    <location>
        <begin position="30"/>
        <end position="161"/>
    </location>
</feature>
<gene>
    <name evidence="5" type="ORF">C1I89_11235</name>
</gene>
<proteinExistence type="predicted"/>
<dbReference type="SUPFAM" id="SSF46785">
    <property type="entry name" value="Winged helix' DNA-binding domain"/>
    <property type="match status" value="1"/>
</dbReference>
<dbReference type="GO" id="GO:0003677">
    <property type="term" value="F:DNA binding"/>
    <property type="evidence" value="ECO:0007669"/>
    <property type="project" value="UniProtKB-KW"/>
</dbReference>